<feature type="domain" description="10TM putative phosphate transporter extracellular tail" evidence="10">
    <location>
        <begin position="764"/>
        <end position="856"/>
    </location>
</feature>
<gene>
    <name evidence="13" type="ORF">N0V89_003136</name>
</gene>
<keyword evidence="14" id="KW-1185">Reference proteome</keyword>
<protein>
    <recommendedName>
        <fullName evidence="15">DUF221-domain-containing protein</fullName>
    </recommendedName>
</protein>
<feature type="transmembrane region" description="Helical" evidence="8">
    <location>
        <begin position="165"/>
        <end position="184"/>
    </location>
</feature>
<comment type="caution">
    <text evidence="13">The sequence shown here is derived from an EMBL/GenBank/DDBJ whole genome shotgun (WGS) entry which is preliminary data.</text>
</comment>
<dbReference type="InterPro" id="IPR003864">
    <property type="entry name" value="CSC1/OSCA1-like_7TM"/>
</dbReference>
<dbReference type="EMBL" id="JAPEUX010000002">
    <property type="protein sequence ID" value="KAJ4358552.1"/>
    <property type="molecule type" value="Genomic_DNA"/>
</dbReference>
<dbReference type="GeneID" id="80906666"/>
<comment type="similarity">
    <text evidence="2">Belongs to the CSC1 (TC 1.A.17) family.</text>
</comment>
<dbReference type="AlphaFoldDB" id="A0A9W9CF22"/>
<evidence type="ECO:0000256" key="5">
    <source>
        <dbReference type="ARBA" id="ARBA00022989"/>
    </source>
</evidence>
<feature type="transmembrane region" description="Helical" evidence="8">
    <location>
        <begin position="496"/>
        <end position="521"/>
    </location>
</feature>
<dbReference type="Pfam" id="PF14703">
    <property type="entry name" value="PHM7_cyt"/>
    <property type="match status" value="1"/>
</dbReference>
<feature type="domain" description="CSC1/OSCA1-like N-terminal transmembrane" evidence="11">
    <location>
        <begin position="37"/>
        <end position="186"/>
    </location>
</feature>
<feature type="transmembrane region" description="Helical" evidence="8">
    <location>
        <begin position="452"/>
        <end position="476"/>
    </location>
</feature>
<feature type="transmembrane region" description="Helical" evidence="8">
    <location>
        <begin position="118"/>
        <end position="137"/>
    </location>
</feature>
<dbReference type="InterPro" id="IPR027815">
    <property type="entry name" value="CSC1/OSCA1-like_cyt"/>
</dbReference>
<sequence>MDAQQVLNALVKNTAGGRLGVWDEKPKPKGSAHNLAAIVSAFVPTWFTAILFIIIFVLIRNRYPKIYSPRTFIGTIPEKDRTPSASRSYFSWYHTLRVVPDKFVLYHEHLDSYLYLRFLRTLIFLCVVGCCITWPILFPINATGGGSSSQLDRISIGNVADKKKLYAHAVVAYIYFGFVMFTVARERLWLIGLRQAWNLSKPMAKKLSSRTVLFVSAPTATLDQENAQKFFGDDAIRVWPATKADELRSLVSSRDTTIEELEAAELKLIQNVKRKLEKSGNRGNSVFKSYDDLPNHMKKSLRPTHTLKSPPIGKKVDSIDYYREQLKEKEEEIRKARDSNANAESHGGAAAVFVEFRTQAAAQRAYQQIASAEILALNPRYTSVLPGEIIWNNLTLAPAKRISQQGLATILVVAIIVFWSIPISFVGAWSNVQYLANTYKWLNWLNKLPETVTSLLAGLVPAALLSALASFVPNIFRAIFKAFGEPTNTSVELKVLRWYFVFQVFQVFLINTLASGAAAVLSQAANNPSSIPTILAANLPSAANSYLTYFIVQGLTSASNNMLNYSDLASYIFFDKFFDKTPRQKYKRFTQLKGIQWGKVFPKYGNFLIIAIAYSCIAPLVLGFAAVGLTFFYFSYRYMLLFTVSPKIDTKGHCYTLALQQILGGIYIAELCLLGLFSLRQATGPSIMIAVLFLATILFNAMTNKYFDPLEKFLPADLSAEEEGEGAALLGDRETEEGVVSHHVQQIVEHTPIPPRYLSPLARFFEPQRYASHRAMRAWLREDTEWDEDDVPQYSEEQLRKAYLDPAFTSQTPAVWIPRDEAKTSKNILQGLEEKQVEASDEGAWIDEKGEVKWTTDDFDKVPIFKEAVRW</sequence>
<dbReference type="PANTHER" id="PTHR13018">
    <property type="entry name" value="PROBABLE MEMBRANE PROTEIN DUF221-RELATED"/>
    <property type="match status" value="1"/>
</dbReference>
<evidence type="ECO:0000259" key="12">
    <source>
        <dbReference type="Pfam" id="PF14703"/>
    </source>
</evidence>
<feature type="transmembrane region" description="Helical" evidence="8">
    <location>
        <begin position="655"/>
        <end position="677"/>
    </location>
</feature>
<comment type="subcellular location">
    <subcellularLocation>
        <location evidence="1">Membrane</location>
        <topology evidence="1">Multi-pass membrane protein</topology>
    </subcellularLocation>
</comment>
<dbReference type="Proteomes" id="UP001140513">
    <property type="component" value="Unassembled WGS sequence"/>
</dbReference>
<feature type="domain" description="CSC1/OSCA1-like cytosolic" evidence="12">
    <location>
        <begin position="209"/>
        <end position="393"/>
    </location>
</feature>
<keyword evidence="6 8" id="KW-0472">Membrane</keyword>
<feature type="transmembrane region" description="Helical" evidence="8">
    <location>
        <begin position="683"/>
        <end position="702"/>
    </location>
</feature>
<reference evidence="13" key="1">
    <citation type="submission" date="2022-10" db="EMBL/GenBank/DDBJ databases">
        <title>Tapping the CABI collections for fungal endophytes: first genome assemblies for Collariella, Neodidymelliopsis, Ascochyta clinopodiicola, Didymella pomorum, Didymosphaeria variabile, Neocosmospora piperis and Neocucurbitaria cava.</title>
        <authorList>
            <person name="Hill R."/>
        </authorList>
    </citation>
    <scope>NUCLEOTIDE SEQUENCE</scope>
    <source>
        <strain evidence="13">IMI 356815</strain>
    </source>
</reference>
<evidence type="ECO:0000313" key="14">
    <source>
        <dbReference type="Proteomes" id="UP001140513"/>
    </source>
</evidence>
<evidence type="ECO:0000259" key="11">
    <source>
        <dbReference type="Pfam" id="PF13967"/>
    </source>
</evidence>
<keyword evidence="7" id="KW-0175">Coiled coil</keyword>
<evidence type="ECO:0000256" key="4">
    <source>
        <dbReference type="ARBA" id="ARBA00022692"/>
    </source>
</evidence>
<dbReference type="InterPro" id="IPR045122">
    <property type="entry name" value="Csc1-like"/>
</dbReference>
<dbReference type="Pfam" id="PF12621">
    <property type="entry name" value="PHM7_ext"/>
    <property type="match status" value="1"/>
</dbReference>
<evidence type="ECO:0000259" key="10">
    <source>
        <dbReference type="Pfam" id="PF12621"/>
    </source>
</evidence>
<dbReference type="InterPro" id="IPR032880">
    <property type="entry name" value="CSC1/OSCA1-like_N"/>
</dbReference>
<dbReference type="GO" id="GO:0005227">
    <property type="term" value="F:calcium-activated cation channel activity"/>
    <property type="evidence" value="ECO:0007669"/>
    <property type="project" value="InterPro"/>
</dbReference>
<evidence type="ECO:0000256" key="1">
    <source>
        <dbReference type="ARBA" id="ARBA00004141"/>
    </source>
</evidence>
<dbReference type="RefSeq" id="XP_056075411.1">
    <property type="nucleotide sequence ID" value="XM_056211938.1"/>
</dbReference>
<evidence type="ECO:0000313" key="13">
    <source>
        <dbReference type="EMBL" id="KAJ4358552.1"/>
    </source>
</evidence>
<evidence type="ECO:0008006" key="15">
    <source>
        <dbReference type="Google" id="ProtNLM"/>
    </source>
</evidence>
<accession>A0A9W9CF22</accession>
<organism evidence="13 14">
    <name type="scientific">Didymosphaeria variabile</name>
    <dbReference type="NCBI Taxonomy" id="1932322"/>
    <lineage>
        <taxon>Eukaryota</taxon>
        <taxon>Fungi</taxon>
        <taxon>Dikarya</taxon>
        <taxon>Ascomycota</taxon>
        <taxon>Pezizomycotina</taxon>
        <taxon>Dothideomycetes</taxon>
        <taxon>Pleosporomycetidae</taxon>
        <taxon>Pleosporales</taxon>
        <taxon>Massarineae</taxon>
        <taxon>Didymosphaeriaceae</taxon>
        <taxon>Didymosphaeria</taxon>
    </lineage>
</organism>
<dbReference type="Pfam" id="PF13967">
    <property type="entry name" value="RSN1_TM"/>
    <property type="match status" value="1"/>
</dbReference>
<dbReference type="OrthoDB" id="1076608at2759"/>
<feature type="transmembrane region" description="Helical" evidence="8">
    <location>
        <begin position="35"/>
        <end position="59"/>
    </location>
</feature>
<evidence type="ECO:0000256" key="8">
    <source>
        <dbReference type="SAM" id="Phobius"/>
    </source>
</evidence>
<name>A0A9W9CF22_9PLEO</name>
<dbReference type="Pfam" id="PF02714">
    <property type="entry name" value="RSN1_7TM"/>
    <property type="match status" value="1"/>
</dbReference>
<dbReference type="InterPro" id="IPR022257">
    <property type="entry name" value="PHM7_ext"/>
</dbReference>
<evidence type="ECO:0000259" key="9">
    <source>
        <dbReference type="Pfam" id="PF02714"/>
    </source>
</evidence>
<keyword evidence="5 8" id="KW-1133">Transmembrane helix</keyword>
<dbReference type="GO" id="GO:0005886">
    <property type="term" value="C:plasma membrane"/>
    <property type="evidence" value="ECO:0007669"/>
    <property type="project" value="TreeGrafter"/>
</dbReference>
<proteinExistence type="inferred from homology"/>
<feature type="transmembrane region" description="Helical" evidence="8">
    <location>
        <begin position="607"/>
        <end position="634"/>
    </location>
</feature>
<dbReference type="PANTHER" id="PTHR13018:SF26">
    <property type="entry name" value="DOMAIN PROTEIN, PUTATIVE (AFU_ORTHOLOGUE AFUA_5G10920)-RELATED"/>
    <property type="match status" value="1"/>
</dbReference>
<feature type="transmembrane region" description="Helical" evidence="8">
    <location>
        <begin position="407"/>
        <end position="432"/>
    </location>
</feature>
<feature type="coiled-coil region" evidence="7">
    <location>
        <begin position="319"/>
        <end position="346"/>
    </location>
</feature>
<evidence type="ECO:0000256" key="3">
    <source>
        <dbReference type="ARBA" id="ARBA00022448"/>
    </source>
</evidence>
<evidence type="ECO:0000256" key="2">
    <source>
        <dbReference type="ARBA" id="ARBA00007779"/>
    </source>
</evidence>
<evidence type="ECO:0000256" key="7">
    <source>
        <dbReference type="SAM" id="Coils"/>
    </source>
</evidence>
<feature type="domain" description="CSC1/OSCA1-like 7TM region" evidence="9">
    <location>
        <begin position="408"/>
        <end position="677"/>
    </location>
</feature>
<keyword evidence="3" id="KW-0813">Transport</keyword>
<evidence type="ECO:0000256" key="6">
    <source>
        <dbReference type="ARBA" id="ARBA00023136"/>
    </source>
</evidence>
<keyword evidence="4 8" id="KW-0812">Transmembrane</keyword>